<dbReference type="InParanoid" id="H2XJV3"/>
<keyword evidence="2" id="KW-1185">Reference proteome</keyword>
<dbReference type="HOGENOM" id="CLU_3142529_0_0_1"/>
<organism evidence="1 2">
    <name type="scientific">Ciona intestinalis</name>
    <name type="common">Transparent sea squirt</name>
    <name type="synonym">Ascidia intestinalis</name>
    <dbReference type="NCBI Taxonomy" id="7719"/>
    <lineage>
        <taxon>Eukaryota</taxon>
        <taxon>Metazoa</taxon>
        <taxon>Chordata</taxon>
        <taxon>Tunicata</taxon>
        <taxon>Ascidiacea</taxon>
        <taxon>Phlebobranchia</taxon>
        <taxon>Cionidae</taxon>
        <taxon>Ciona</taxon>
    </lineage>
</organism>
<dbReference type="EMBL" id="EAAA01000735">
    <property type="status" value="NOT_ANNOTATED_CDS"/>
    <property type="molecule type" value="Genomic_DNA"/>
</dbReference>
<sequence>MFYSNSYCCSRLHFFYKYCFKVYINCKCVIYYNYSLRVDYLNRLQYTLN</sequence>
<proteinExistence type="predicted"/>
<dbReference type="Proteomes" id="UP000008144">
    <property type="component" value="Chromosome 11"/>
</dbReference>
<reference evidence="1" key="3">
    <citation type="submission" date="2025-08" db="UniProtKB">
        <authorList>
            <consortium name="Ensembl"/>
        </authorList>
    </citation>
    <scope>IDENTIFICATION</scope>
</reference>
<dbReference type="Ensembl" id="ENSCINT00000030382.1">
    <property type="protein sequence ID" value="ENSCINP00000029935.1"/>
    <property type="gene ID" value="ENSCING00000017941.1"/>
</dbReference>
<name>H2XJV3_CIOIN</name>
<evidence type="ECO:0000313" key="1">
    <source>
        <dbReference type="Ensembl" id="ENSCINP00000029935.1"/>
    </source>
</evidence>
<evidence type="ECO:0000313" key="2">
    <source>
        <dbReference type="Proteomes" id="UP000008144"/>
    </source>
</evidence>
<reference evidence="2" key="1">
    <citation type="journal article" date="2002" name="Science">
        <title>The draft genome of Ciona intestinalis: insights into chordate and vertebrate origins.</title>
        <authorList>
            <person name="Dehal P."/>
            <person name="Satou Y."/>
            <person name="Campbell R.K."/>
            <person name="Chapman J."/>
            <person name="Degnan B."/>
            <person name="De Tomaso A."/>
            <person name="Davidson B."/>
            <person name="Di Gregorio A."/>
            <person name="Gelpke M."/>
            <person name="Goodstein D.M."/>
            <person name="Harafuji N."/>
            <person name="Hastings K.E."/>
            <person name="Ho I."/>
            <person name="Hotta K."/>
            <person name="Huang W."/>
            <person name="Kawashima T."/>
            <person name="Lemaire P."/>
            <person name="Martinez D."/>
            <person name="Meinertzhagen I.A."/>
            <person name="Necula S."/>
            <person name="Nonaka M."/>
            <person name="Putnam N."/>
            <person name="Rash S."/>
            <person name="Saiga H."/>
            <person name="Satake M."/>
            <person name="Terry A."/>
            <person name="Yamada L."/>
            <person name="Wang H.G."/>
            <person name="Awazu S."/>
            <person name="Azumi K."/>
            <person name="Boore J."/>
            <person name="Branno M."/>
            <person name="Chin-Bow S."/>
            <person name="DeSantis R."/>
            <person name="Doyle S."/>
            <person name="Francino P."/>
            <person name="Keys D.N."/>
            <person name="Haga S."/>
            <person name="Hayashi H."/>
            <person name="Hino K."/>
            <person name="Imai K.S."/>
            <person name="Inaba K."/>
            <person name="Kano S."/>
            <person name="Kobayashi K."/>
            <person name="Kobayashi M."/>
            <person name="Lee B.I."/>
            <person name="Makabe K.W."/>
            <person name="Manohar C."/>
            <person name="Matassi G."/>
            <person name="Medina M."/>
            <person name="Mochizuki Y."/>
            <person name="Mount S."/>
            <person name="Morishita T."/>
            <person name="Miura S."/>
            <person name="Nakayama A."/>
            <person name="Nishizaka S."/>
            <person name="Nomoto H."/>
            <person name="Ohta F."/>
            <person name="Oishi K."/>
            <person name="Rigoutsos I."/>
            <person name="Sano M."/>
            <person name="Sasaki A."/>
            <person name="Sasakura Y."/>
            <person name="Shoguchi E."/>
            <person name="Shin-i T."/>
            <person name="Spagnuolo A."/>
            <person name="Stainier D."/>
            <person name="Suzuki M.M."/>
            <person name="Tassy O."/>
            <person name="Takatori N."/>
            <person name="Tokuoka M."/>
            <person name="Yagi K."/>
            <person name="Yoshizaki F."/>
            <person name="Wada S."/>
            <person name="Zhang C."/>
            <person name="Hyatt P.D."/>
            <person name="Larimer F."/>
            <person name="Detter C."/>
            <person name="Doggett N."/>
            <person name="Glavina T."/>
            <person name="Hawkins T."/>
            <person name="Richardson P."/>
            <person name="Lucas S."/>
            <person name="Kohara Y."/>
            <person name="Levine M."/>
            <person name="Satoh N."/>
            <person name="Rokhsar D.S."/>
        </authorList>
    </citation>
    <scope>NUCLEOTIDE SEQUENCE [LARGE SCALE GENOMIC DNA]</scope>
</reference>
<protein>
    <submittedName>
        <fullName evidence="1">Uncharacterized protein</fullName>
    </submittedName>
</protein>
<reference evidence="1" key="4">
    <citation type="submission" date="2025-09" db="UniProtKB">
        <authorList>
            <consortium name="Ensembl"/>
        </authorList>
    </citation>
    <scope>IDENTIFICATION</scope>
</reference>
<dbReference type="AlphaFoldDB" id="H2XJV3"/>
<reference evidence="1" key="2">
    <citation type="journal article" date="2008" name="Genome Biol.">
        <title>Improved genome assembly and evidence-based global gene model set for the chordate Ciona intestinalis: new insight into intron and operon populations.</title>
        <authorList>
            <person name="Satou Y."/>
            <person name="Mineta K."/>
            <person name="Ogasawara M."/>
            <person name="Sasakura Y."/>
            <person name="Shoguchi E."/>
            <person name="Ueno K."/>
            <person name="Yamada L."/>
            <person name="Matsumoto J."/>
            <person name="Wasserscheid J."/>
            <person name="Dewar K."/>
            <person name="Wiley G.B."/>
            <person name="Macmil S.L."/>
            <person name="Roe B.A."/>
            <person name="Zeller R.W."/>
            <person name="Hastings K.E."/>
            <person name="Lemaire P."/>
            <person name="Lindquist E."/>
            <person name="Endo T."/>
            <person name="Hotta K."/>
            <person name="Inaba K."/>
        </authorList>
    </citation>
    <scope>NUCLEOTIDE SEQUENCE [LARGE SCALE GENOMIC DNA]</scope>
    <source>
        <strain evidence="1">wild type</strain>
    </source>
</reference>
<accession>H2XJV3</accession>